<reference evidence="1 2" key="1">
    <citation type="journal article" date="2019" name="J Genomics">
        <title>The Draft Genome of a Hydrogen-producing Cyanobacterium, Arthrospira platensis NIES-46.</title>
        <authorList>
            <person name="Suzuki S."/>
            <person name="Yamaguchi H."/>
            <person name="Kawachi M."/>
        </authorList>
    </citation>
    <scope>NUCLEOTIDE SEQUENCE [LARGE SCALE GENOMIC DNA]</scope>
    <source>
        <strain evidence="1 2">NIES-46</strain>
    </source>
</reference>
<dbReference type="Proteomes" id="UP000326169">
    <property type="component" value="Unassembled WGS sequence"/>
</dbReference>
<dbReference type="RefSeq" id="WP_006618917.1">
    <property type="nucleotide sequence ID" value="NZ_BIMW01000096.1"/>
</dbReference>
<comment type="caution">
    <text evidence="1">The sequence shown here is derived from an EMBL/GenBank/DDBJ whole genome shotgun (WGS) entry which is preliminary data.</text>
</comment>
<protein>
    <recommendedName>
        <fullName evidence="3">DUF5678 domain-containing protein</fullName>
    </recommendedName>
</protein>
<evidence type="ECO:0000313" key="2">
    <source>
        <dbReference type="Proteomes" id="UP000326169"/>
    </source>
</evidence>
<name>A0A5M3TAF3_LIMPL</name>
<evidence type="ECO:0000313" key="1">
    <source>
        <dbReference type="EMBL" id="GCE94389.1"/>
    </source>
</evidence>
<gene>
    <name evidence="1" type="ORF">NIES46_24440</name>
</gene>
<sequence length="117" mass="13480">MNHSPEQYITAIDRALSQDNFHQAADLAGEAFKSYPNSDKIKRYMQVFGPKTLEFHRLPPNPEMSLNFNWVVQNRQDYRGRWVALKGGNLVSDAASLDELKQQLGDRVNFLFCTVVY</sequence>
<dbReference type="GeneID" id="301683289"/>
<dbReference type="EMBL" id="BIMW01000096">
    <property type="protein sequence ID" value="GCE94389.1"/>
    <property type="molecule type" value="Genomic_DNA"/>
</dbReference>
<accession>A0A5M3TAF3</accession>
<keyword evidence="2" id="KW-1185">Reference proteome</keyword>
<organism evidence="1 2">
    <name type="scientific">Limnospira platensis NIES-46</name>
    <dbReference type="NCBI Taxonomy" id="1236695"/>
    <lineage>
        <taxon>Bacteria</taxon>
        <taxon>Bacillati</taxon>
        <taxon>Cyanobacteriota</taxon>
        <taxon>Cyanophyceae</taxon>
        <taxon>Oscillatoriophycideae</taxon>
        <taxon>Oscillatoriales</taxon>
        <taxon>Sirenicapillariaceae</taxon>
        <taxon>Limnospira</taxon>
    </lineage>
</organism>
<proteinExistence type="predicted"/>
<evidence type="ECO:0008006" key="3">
    <source>
        <dbReference type="Google" id="ProtNLM"/>
    </source>
</evidence>